<dbReference type="InterPro" id="IPR037150">
    <property type="entry name" value="H-NS_C_dom_sf"/>
</dbReference>
<dbReference type="SUPFAM" id="SSF81273">
    <property type="entry name" value="H-NS histone-like proteins"/>
    <property type="match status" value="1"/>
</dbReference>
<dbReference type="InterPro" id="IPR027444">
    <property type="entry name" value="H-NS_C_dom"/>
</dbReference>
<feature type="domain" description="DNA-binding protein H-NS-like C-terminal" evidence="1">
    <location>
        <begin position="41"/>
        <end position="88"/>
    </location>
</feature>
<dbReference type="RefSeq" id="WP_377686444.1">
    <property type="nucleotide sequence ID" value="NZ_JBHMDZ010000015.1"/>
</dbReference>
<sequence length="88" mass="10511">MAMTHRENIDQMPLQDLNKLLKEIDKKIAKREDLDYRFLNGLRRMIYHKYGKYATHNNSLEVWCGQGRRPKWFREYIAAGGDAKDLLI</sequence>
<keyword evidence="3" id="KW-1185">Reference proteome</keyword>
<comment type="caution">
    <text evidence="2">The sequence shown here is derived from an EMBL/GenBank/DDBJ whole genome shotgun (WGS) entry which is preliminary data.</text>
</comment>
<accession>A0ABT8DDL5</accession>
<gene>
    <name evidence="2" type="ORF">QWZ10_25605</name>
</gene>
<dbReference type="EMBL" id="JAUFRC010000004">
    <property type="protein sequence ID" value="MDN3714341.1"/>
    <property type="molecule type" value="Genomic_DNA"/>
</dbReference>
<organism evidence="2 3">
    <name type="scientific">Paracoccus cavernae</name>
    <dbReference type="NCBI Taxonomy" id="1571207"/>
    <lineage>
        <taxon>Bacteria</taxon>
        <taxon>Pseudomonadati</taxon>
        <taxon>Pseudomonadota</taxon>
        <taxon>Alphaproteobacteria</taxon>
        <taxon>Rhodobacterales</taxon>
        <taxon>Paracoccaceae</taxon>
        <taxon>Paracoccus</taxon>
    </lineage>
</organism>
<dbReference type="Gene3D" id="4.10.430.10">
    <property type="entry name" value="Histone-like protein H-NS, C-terminal domain"/>
    <property type="match status" value="1"/>
</dbReference>
<name>A0ABT8DDL5_9RHOB</name>
<dbReference type="SMART" id="SM00528">
    <property type="entry name" value="HNS"/>
    <property type="match status" value="1"/>
</dbReference>
<reference evidence="3" key="1">
    <citation type="journal article" date="2019" name="Int. J. Syst. Evol. Microbiol.">
        <title>The Global Catalogue of Microorganisms (GCM) 10K type strain sequencing project: providing services to taxonomists for standard genome sequencing and annotation.</title>
        <authorList>
            <consortium name="The Broad Institute Genomics Platform"/>
            <consortium name="The Broad Institute Genome Sequencing Center for Infectious Disease"/>
            <person name="Wu L."/>
            <person name="Ma J."/>
        </authorList>
    </citation>
    <scope>NUCLEOTIDE SEQUENCE [LARGE SCALE GENOMIC DNA]</scope>
    <source>
        <strain evidence="3">CECT 8482</strain>
    </source>
</reference>
<proteinExistence type="predicted"/>
<dbReference type="Proteomes" id="UP001243846">
    <property type="component" value="Unassembled WGS sequence"/>
</dbReference>
<dbReference type="Pfam" id="PF00816">
    <property type="entry name" value="Histone_HNS"/>
    <property type="match status" value="1"/>
</dbReference>
<evidence type="ECO:0000259" key="1">
    <source>
        <dbReference type="SMART" id="SM00528"/>
    </source>
</evidence>
<evidence type="ECO:0000313" key="3">
    <source>
        <dbReference type="Proteomes" id="UP001243846"/>
    </source>
</evidence>
<protein>
    <submittedName>
        <fullName evidence="2">H-NS family nucleoid-associated regulatory protein</fullName>
    </submittedName>
</protein>
<evidence type="ECO:0000313" key="2">
    <source>
        <dbReference type="EMBL" id="MDN3714341.1"/>
    </source>
</evidence>